<gene>
    <name evidence="2" type="ORF">EKG83_29460</name>
</gene>
<feature type="domain" description="Transposase IS701-like DDE" evidence="1">
    <location>
        <begin position="25"/>
        <end position="239"/>
    </location>
</feature>
<dbReference type="PANTHER" id="PTHR33627">
    <property type="entry name" value="TRANSPOSASE"/>
    <property type="match status" value="1"/>
</dbReference>
<evidence type="ECO:0000313" key="2">
    <source>
        <dbReference type="EMBL" id="QFZ20967.1"/>
    </source>
</evidence>
<sequence length="387" mass="43928">MALHDRNFHAVRPGEVDTLTQFCHELLDTLPRSDQRRWGEIYVRGLVSLPGRKSIRRVAEAMAGWRAEQGLQQFVNQSTWQWAPIRRNLARHLATLYRPHAWAVGEAVFTKNGSSSVGVARQFAPSAGKLLNCQLGLAMFLVGEGEAAPVDWRLLLPHSWDSDADLRAKAHVPEGERRRERWEAVLSMVDELAGDWGLPPQPVVVDGRHMMQVEQLLTGLEERRMRYLVQVPYESAVSLVGERSPGAFRGVSRPGAVMNLWAVENGRQQASRYVVESVPTRPGTSPSGPRRARRLLTRWLPGEPYPVQVWLTNVHAAMPDLIRLTRAGVEVERETSRLYEDVGLGHFEGRSFRGWHHHVTLTSLAHAYLLGRRRAEQERDLRRRPFA</sequence>
<dbReference type="EMBL" id="CP034550">
    <property type="protein sequence ID" value="QFZ20967.1"/>
    <property type="molecule type" value="Genomic_DNA"/>
</dbReference>
<dbReference type="RefSeq" id="WP_084716281.1">
    <property type="nucleotide sequence ID" value="NZ_CP034550.1"/>
</dbReference>
<accession>A0A5Q0H3W9</accession>
<reference evidence="3" key="1">
    <citation type="journal article" date="2021" name="Curr. Microbiol.">
        <title>Complete genome of nocamycin-producing strain Saccharothrix syringae NRRL B-16468 reveals the biosynthetic potential for secondary metabolites.</title>
        <authorList>
            <person name="Mo X."/>
            <person name="Yang S."/>
        </authorList>
    </citation>
    <scope>NUCLEOTIDE SEQUENCE [LARGE SCALE GENOMIC DNA]</scope>
    <source>
        <strain evidence="3">ATCC 51364 / DSM 43886 / JCM 6844 / KCTC 9398 / NBRC 14523 / NRRL B-16468 / INA 2240</strain>
    </source>
</reference>
<evidence type="ECO:0000259" key="1">
    <source>
        <dbReference type="Pfam" id="PF13546"/>
    </source>
</evidence>
<dbReference type="PANTHER" id="PTHR33627:SF1">
    <property type="entry name" value="TRANSPOSASE"/>
    <property type="match status" value="1"/>
</dbReference>
<dbReference type="InterPro" id="IPR038721">
    <property type="entry name" value="IS701-like_DDE_dom"/>
</dbReference>
<protein>
    <submittedName>
        <fullName evidence="2">IS701 family transposase</fullName>
    </submittedName>
</protein>
<dbReference type="OrthoDB" id="3657225at2"/>
<name>A0A5Q0H3W9_SACSY</name>
<dbReference type="KEGG" id="ssyi:EKG83_29460"/>
<evidence type="ECO:0000313" key="3">
    <source>
        <dbReference type="Proteomes" id="UP000325787"/>
    </source>
</evidence>
<dbReference type="AlphaFoldDB" id="A0A5Q0H3W9"/>
<proteinExistence type="predicted"/>
<keyword evidence="3" id="KW-1185">Reference proteome</keyword>
<dbReference type="Proteomes" id="UP000325787">
    <property type="component" value="Chromosome"/>
</dbReference>
<dbReference type="NCBIfam" id="NF033540">
    <property type="entry name" value="transpos_IS701"/>
    <property type="match status" value="1"/>
</dbReference>
<dbReference type="Pfam" id="PF13546">
    <property type="entry name" value="DDE_5"/>
    <property type="match status" value="1"/>
</dbReference>
<dbReference type="InterPro" id="IPR039365">
    <property type="entry name" value="IS701-like"/>
</dbReference>
<organism evidence="2 3">
    <name type="scientific">Saccharothrix syringae</name>
    <name type="common">Nocardiopsis syringae</name>
    <dbReference type="NCBI Taxonomy" id="103733"/>
    <lineage>
        <taxon>Bacteria</taxon>
        <taxon>Bacillati</taxon>
        <taxon>Actinomycetota</taxon>
        <taxon>Actinomycetes</taxon>
        <taxon>Pseudonocardiales</taxon>
        <taxon>Pseudonocardiaceae</taxon>
        <taxon>Saccharothrix</taxon>
    </lineage>
</organism>